<keyword evidence="2" id="KW-0813">Transport</keyword>
<evidence type="ECO:0000256" key="3">
    <source>
        <dbReference type="ARBA" id="ARBA00022475"/>
    </source>
</evidence>
<dbReference type="FunFam" id="3.40.50.300:FF:000134">
    <property type="entry name" value="Iron-enterobactin ABC transporter ATP-binding protein"/>
    <property type="match status" value="1"/>
</dbReference>
<comment type="subcellular location">
    <subcellularLocation>
        <location evidence="1">Cell membrane</location>
        <topology evidence="1">Peripheral membrane protein</topology>
    </subcellularLocation>
</comment>
<evidence type="ECO:0000256" key="4">
    <source>
        <dbReference type="ARBA" id="ARBA00022496"/>
    </source>
</evidence>
<dbReference type="InterPro" id="IPR051535">
    <property type="entry name" value="Siderophore_ABC-ATPase"/>
</dbReference>
<evidence type="ECO:0000256" key="5">
    <source>
        <dbReference type="ARBA" id="ARBA00022741"/>
    </source>
</evidence>
<dbReference type="Proteomes" id="UP000054874">
    <property type="component" value="Unassembled WGS sequence"/>
</dbReference>
<evidence type="ECO:0000256" key="7">
    <source>
        <dbReference type="ARBA" id="ARBA00023004"/>
    </source>
</evidence>
<dbReference type="GO" id="GO:0005524">
    <property type="term" value="F:ATP binding"/>
    <property type="evidence" value="ECO:0007669"/>
    <property type="project" value="UniProtKB-KW"/>
</dbReference>
<dbReference type="PANTHER" id="PTHR42771:SF4">
    <property type="entry name" value="IRON(3+)-HYDROXAMATE IMPORT ATP-BINDING PROTEIN FHUC"/>
    <property type="match status" value="1"/>
</dbReference>
<keyword evidence="7" id="KW-0408">Iron</keyword>
<keyword evidence="8" id="KW-0406">Ion transport</keyword>
<sequence length="367" mass="41480">MEYYFQTEKMSVGYHKKPLIENMEIRLEKGEILTLIGPNGVGKSTALKSIARQLELIHGVIYLDGQSLNQLSGTQLSQKMAILLTEKLRSEMMTCEEVVATGRYPYTGQLGILSEADYQVVEEAMELVHVTELKEQDFTCISDGQRQRVMLARAICQEPEIIILDEPTSYLDVKYKLEFLSILQEMRRKKGLTVIMSLHELELAERVSDKILCINGNYVERLGRPEEIFQPGYISRLFSIETGSFDEVNGNMELDAARGEPFLFVIAGGGCGRQIYHSLQRQGLSFMTGIIFENDLDYPVAKALAAEVIKAKAFEPITDILIETAKERMDSCKRVICCKEIFGTLEAANKELLSYAIQQGMEIEMKK</sequence>
<dbReference type="SMART" id="SM00382">
    <property type="entry name" value="AAA"/>
    <property type="match status" value="1"/>
</dbReference>
<dbReference type="GO" id="GO:0005886">
    <property type="term" value="C:plasma membrane"/>
    <property type="evidence" value="ECO:0007669"/>
    <property type="project" value="UniProtKB-SubCell"/>
</dbReference>
<dbReference type="CDD" id="cd03214">
    <property type="entry name" value="ABC_Iron-Siderophores_B12_Hemin"/>
    <property type="match status" value="1"/>
</dbReference>
<evidence type="ECO:0000256" key="9">
    <source>
        <dbReference type="ARBA" id="ARBA00023136"/>
    </source>
</evidence>
<evidence type="ECO:0000259" key="10">
    <source>
        <dbReference type="PROSITE" id="PS50893"/>
    </source>
</evidence>
<dbReference type="InterPro" id="IPR027417">
    <property type="entry name" value="P-loop_NTPase"/>
</dbReference>
<name>A0A0V8QFQ2_9FIRM</name>
<gene>
    <name evidence="11" type="ORF">ASU35_09380</name>
</gene>
<proteinExistence type="predicted"/>
<dbReference type="InterPro" id="IPR003593">
    <property type="entry name" value="AAA+_ATPase"/>
</dbReference>
<dbReference type="Pfam" id="PF00005">
    <property type="entry name" value="ABC_tran"/>
    <property type="match status" value="1"/>
</dbReference>
<dbReference type="OrthoDB" id="9799337at2"/>
<evidence type="ECO:0000313" key="11">
    <source>
        <dbReference type="EMBL" id="KSV59360.1"/>
    </source>
</evidence>
<evidence type="ECO:0000256" key="8">
    <source>
        <dbReference type="ARBA" id="ARBA00023065"/>
    </source>
</evidence>
<keyword evidence="6 11" id="KW-0067">ATP-binding</keyword>
<accession>A0A0V8QFQ2</accession>
<keyword evidence="3" id="KW-1003">Cell membrane</keyword>
<evidence type="ECO:0000256" key="1">
    <source>
        <dbReference type="ARBA" id="ARBA00004202"/>
    </source>
</evidence>
<evidence type="ECO:0000256" key="2">
    <source>
        <dbReference type="ARBA" id="ARBA00022448"/>
    </source>
</evidence>
<keyword evidence="4" id="KW-0410">Iron transport</keyword>
<keyword evidence="12" id="KW-1185">Reference proteome</keyword>
<reference evidence="11 12" key="1">
    <citation type="submission" date="2015-11" db="EMBL/GenBank/DDBJ databases">
        <title>Butyribacter intestini gen. nov., sp. nov., a butyric acid-producing bacterium of the family Lachnospiraceae isolated from the human faeces.</title>
        <authorList>
            <person name="Zou Y."/>
            <person name="Xue W."/>
            <person name="Luo G."/>
            <person name="Lv M."/>
        </authorList>
    </citation>
    <scope>NUCLEOTIDE SEQUENCE [LARGE SCALE GENOMIC DNA]</scope>
    <source>
        <strain evidence="11 12">ACET-33324</strain>
    </source>
</reference>
<dbReference type="RefSeq" id="WP_058352429.1">
    <property type="nucleotide sequence ID" value="NZ_CABMMD010000147.1"/>
</dbReference>
<dbReference type="EMBL" id="LNAM01000147">
    <property type="protein sequence ID" value="KSV59360.1"/>
    <property type="molecule type" value="Genomic_DNA"/>
</dbReference>
<protein>
    <submittedName>
        <fullName evidence="11">Iron ABC transporter ATP-binding protein</fullName>
    </submittedName>
</protein>
<dbReference type="AlphaFoldDB" id="A0A0V8QFQ2"/>
<keyword evidence="9" id="KW-0472">Membrane</keyword>
<feature type="domain" description="ABC transporter" evidence="10">
    <location>
        <begin position="5"/>
        <end position="241"/>
    </location>
</feature>
<dbReference type="GO" id="GO:0006826">
    <property type="term" value="P:iron ion transport"/>
    <property type="evidence" value="ECO:0007669"/>
    <property type="project" value="UniProtKB-KW"/>
</dbReference>
<dbReference type="STRING" id="290052.ASU35_09380"/>
<dbReference type="PROSITE" id="PS50893">
    <property type="entry name" value="ABC_TRANSPORTER_2"/>
    <property type="match status" value="1"/>
</dbReference>
<dbReference type="SUPFAM" id="SSF52540">
    <property type="entry name" value="P-loop containing nucleoside triphosphate hydrolases"/>
    <property type="match status" value="1"/>
</dbReference>
<dbReference type="InterPro" id="IPR003439">
    <property type="entry name" value="ABC_transporter-like_ATP-bd"/>
</dbReference>
<dbReference type="GO" id="GO:0016887">
    <property type="term" value="F:ATP hydrolysis activity"/>
    <property type="evidence" value="ECO:0007669"/>
    <property type="project" value="InterPro"/>
</dbReference>
<dbReference type="Gene3D" id="3.40.50.300">
    <property type="entry name" value="P-loop containing nucleotide triphosphate hydrolases"/>
    <property type="match status" value="1"/>
</dbReference>
<organism evidence="11 12">
    <name type="scientific">Acetivibrio ethanolgignens</name>
    <dbReference type="NCBI Taxonomy" id="290052"/>
    <lineage>
        <taxon>Bacteria</taxon>
        <taxon>Bacillati</taxon>
        <taxon>Bacillota</taxon>
        <taxon>Clostridia</taxon>
        <taxon>Eubacteriales</taxon>
        <taxon>Oscillospiraceae</taxon>
        <taxon>Acetivibrio</taxon>
    </lineage>
</organism>
<evidence type="ECO:0000256" key="6">
    <source>
        <dbReference type="ARBA" id="ARBA00022840"/>
    </source>
</evidence>
<keyword evidence="5" id="KW-0547">Nucleotide-binding</keyword>
<evidence type="ECO:0000313" key="12">
    <source>
        <dbReference type="Proteomes" id="UP000054874"/>
    </source>
</evidence>
<comment type="caution">
    <text evidence="11">The sequence shown here is derived from an EMBL/GenBank/DDBJ whole genome shotgun (WGS) entry which is preliminary data.</text>
</comment>
<dbReference type="PANTHER" id="PTHR42771">
    <property type="entry name" value="IRON(3+)-HYDROXAMATE IMPORT ATP-BINDING PROTEIN FHUC"/>
    <property type="match status" value="1"/>
</dbReference>